<accession>A0A1G2G8P7</accession>
<dbReference type="InterPro" id="IPR002068">
    <property type="entry name" value="A-crystallin/Hsp20_dom"/>
</dbReference>
<proteinExistence type="inferred from homology"/>
<dbReference type="EMBL" id="MHNL01000001">
    <property type="protein sequence ID" value="OGZ46248.1"/>
    <property type="molecule type" value="Genomic_DNA"/>
</dbReference>
<dbReference type="AlphaFoldDB" id="A0A1G2G8P7"/>
<evidence type="ECO:0000259" key="3">
    <source>
        <dbReference type="PROSITE" id="PS01031"/>
    </source>
</evidence>
<dbReference type="PANTHER" id="PTHR11527">
    <property type="entry name" value="HEAT-SHOCK PROTEIN 20 FAMILY MEMBER"/>
    <property type="match status" value="1"/>
</dbReference>
<evidence type="ECO:0000256" key="1">
    <source>
        <dbReference type="PROSITE-ProRule" id="PRU00285"/>
    </source>
</evidence>
<gene>
    <name evidence="5" type="ORF">A2756_06175</name>
</gene>
<dbReference type="PROSITE" id="PS01031">
    <property type="entry name" value="SHSP"/>
    <property type="match status" value="1"/>
</dbReference>
<dbReference type="SUPFAM" id="SSF49764">
    <property type="entry name" value="HSP20-like chaperones"/>
    <property type="match status" value="1"/>
</dbReference>
<evidence type="ECO:0000256" key="2">
    <source>
        <dbReference type="RuleBase" id="RU003616"/>
    </source>
</evidence>
<protein>
    <submittedName>
        <fullName evidence="5">Uncharacterized protein</fullName>
    </submittedName>
</protein>
<comment type="similarity">
    <text evidence="1 2">Belongs to the small heat shock protein (HSP20) family.</text>
</comment>
<evidence type="ECO:0000259" key="4">
    <source>
        <dbReference type="PROSITE" id="PS51203"/>
    </source>
</evidence>
<dbReference type="Pfam" id="PF00011">
    <property type="entry name" value="HSP20"/>
    <property type="match status" value="1"/>
</dbReference>
<reference evidence="5 6" key="1">
    <citation type="journal article" date="2016" name="Nat. Commun.">
        <title>Thousands of microbial genomes shed light on interconnected biogeochemical processes in an aquifer system.</title>
        <authorList>
            <person name="Anantharaman K."/>
            <person name="Brown C.T."/>
            <person name="Hug L.A."/>
            <person name="Sharon I."/>
            <person name="Castelle C.J."/>
            <person name="Probst A.J."/>
            <person name="Thomas B.C."/>
            <person name="Singh A."/>
            <person name="Wilkins M.J."/>
            <person name="Karaoz U."/>
            <person name="Brodie E.L."/>
            <person name="Williams K.H."/>
            <person name="Hubbard S.S."/>
            <person name="Banfield J.F."/>
        </authorList>
    </citation>
    <scope>NUCLEOTIDE SEQUENCE [LARGE SCALE GENOMIC DNA]</scope>
</reference>
<dbReference type="InterPro" id="IPR031107">
    <property type="entry name" value="Small_HSP"/>
</dbReference>
<dbReference type="Gene3D" id="2.60.40.790">
    <property type="match status" value="1"/>
</dbReference>
<dbReference type="InterPro" id="IPR007052">
    <property type="entry name" value="CS_dom"/>
</dbReference>
<evidence type="ECO:0000313" key="5">
    <source>
        <dbReference type="EMBL" id="OGZ46248.1"/>
    </source>
</evidence>
<dbReference type="InterPro" id="IPR008978">
    <property type="entry name" value="HSP20-like_chaperone"/>
</dbReference>
<sequence length="120" mass="13739">MEETTEDTGDDEGQLTVDVYQTPTHIVIQSTIAGVKPEDLDVSITQDMITIKGTREQHRDVTTKNYYYQELYWGSFSRSILLPQEVDSEAAEASIKHGLLTIRLPKLDKNRTQKLRIKNE</sequence>
<dbReference type="PROSITE" id="PS51203">
    <property type="entry name" value="CS"/>
    <property type="match status" value="1"/>
</dbReference>
<feature type="domain" description="SHSP" evidence="3">
    <location>
        <begin position="8"/>
        <end position="120"/>
    </location>
</feature>
<organism evidence="5 6">
    <name type="scientific">Candidatus Ryanbacteria bacterium RIFCSPHIGHO2_01_FULL_48_27</name>
    <dbReference type="NCBI Taxonomy" id="1802115"/>
    <lineage>
        <taxon>Bacteria</taxon>
        <taxon>Candidatus Ryaniibacteriota</taxon>
    </lineage>
</organism>
<name>A0A1G2G8P7_9BACT</name>
<feature type="domain" description="CS" evidence="4">
    <location>
        <begin position="12"/>
        <end position="116"/>
    </location>
</feature>
<evidence type="ECO:0000313" key="6">
    <source>
        <dbReference type="Proteomes" id="UP000177785"/>
    </source>
</evidence>
<comment type="caution">
    <text evidence="5">The sequence shown here is derived from an EMBL/GenBank/DDBJ whole genome shotgun (WGS) entry which is preliminary data.</text>
</comment>
<dbReference type="STRING" id="1802115.A2756_06175"/>
<dbReference type="CDD" id="cd06464">
    <property type="entry name" value="ACD_sHsps-like"/>
    <property type="match status" value="1"/>
</dbReference>
<dbReference type="Proteomes" id="UP000177785">
    <property type="component" value="Unassembled WGS sequence"/>
</dbReference>